<proteinExistence type="predicted"/>
<evidence type="ECO:0000313" key="3">
    <source>
        <dbReference type="Proteomes" id="UP000825935"/>
    </source>
</evidence>
<organism evidence="2 3">
    <name type="scientific">Ceratopteris richardii</name>
    <name type="common">Triangle waterfern</name>
    <dbReference type="NCBI Taxonomy" id="49495"/>
    <lineage>
        <taxon>Eukaryota</taxon>
        <taxon>Viridiplantae</taxon>
        <taxon>Streptophyta</taxon>
        <taxon>Embryophyta</taxon>
        <taxon>Tracheophyta</taxon>
        <taxon>Polypodiopsida</taxon>
        <taxon>Polypodiidae</taxon>
        <taxon>Polypodiales</taxon>
        <taxon>Pteridineae</taxon>
        <taxon>Pteridaceae</taxon>
        <taxon>Parkerioideae</taxon>
        <taxon>Ceratopteris</taxon>
    </lineage>
</organism>
<dbReference type="AlphaFoldDB" id="A0A8T2PYU2"/>
<evidence type="ECO:0000256" key="1">
    <source>
        <dbReference type="SAM" id="MobiDB-lite"/>
    </source>
</evidence>
<dbReference type="OrthoDB" id="1979186at2759"/>
<evidence type="ECO:0000313" key="2">
    <source>
        <dbReference type="EMBL" id="KAH7276533.1"/>
    </source>
</evidence>
<dbReference type="PANTHER" id="PTHR47240">
    <property type="entry name" value="CHROMO DOMAIN-CONTAINING PROTEIN LHP1"/>
    <property type="match status" value="1"/>
</dbReference>
<dbReference type="InterPro" id="IPR044251">
    <property type="entry name" value="LHP1-like"/>
</dbReference>
<dbReference type="GO" id="GO:0031507">
    <property type="term" value="P:heterochromatin formation"/>
    <property type="evidence" value="ECO:0007669"/>
    <property type="project" value="InterPro"/>
</dbReference>
<gene>
    <name evidence="2" type="ORF">KP509_39G010900</name>
</gene>
<keyword evidence="3" id="KW-1185">Reference proteome</keyword>
<sequence>MARKSIPAMRKRDRPGREEEEQEQRQYLLEVEGEHRAFGAQPGCTNSRFPSLVSDEGPSSPFSHNRVKRRRLQGDLQKLRKRVVSLEANEQDCNFLEECVKDIRKAFEHMDSYRAANTSVTGASANSRAQRDATYVSSKVKPYGNSCGSNRNRSGDRTASDQRMLLDALQLLVLAYPLNRILGNILSHLRCNFEGGTLQSSLLDIPLHHRVQPSTRNRRKGRRLVSPNRHEERTISMKCNNDDLTQIQRVAYEGRDNLIQDIFPRINEMTHEELQSWILKHSIPLEGQGQEDTMKHTSNKQRTDRNHLRRLKDSHIEIEVDLMGKNRSLDGFNTITRERTSSMPSVKQILNVVSLSNIVHQDGEPEVVLLFTAIRSDNMEVIIDNKYLRTMHPLLLVEFYEQRLVSFDG</sequence>
<dbReference type="PANTHER" id="PTHR47240:SF2">
    <property type="entry name" value="CHROMO DOMAIN-CONTAINING PROTEIN LHP1"/>
    <property type="match status" value="1"/>
</dbReference>
<protein>
    <submittedName>
        <fullName evidence="2">Uncharacterized protein</fullName>
    </submittedName>
</protein>
<feature type="compositionally biased region" description="Basic residues" evidence="1">
    <location>
        <begin position="1"/>
        <end position="14"/>
    </location>
</feature>
<feature type="region of interest" description="Disordered" evidence="1">
    <location>
        <begin position="1"/>
        <end position="25"/>
    </location>
</feature>
<dbReference type="EMBL" id="CM035444">
    <property type="protein sequence ID" value="KAH7276533.1"/>
    <property type="molecule type" value="Genomic_DNA"/>
</dbReference>
<dbReference type="Proteomes" id="UP000825935">
    <property type="component" value="Chromosome 39"/>
</dbReference>
<feature type="region of interest" description="Disordered" evidence="1">
    <location>
        <begin position="131"/>
        <end position="158"/>
    </location>
</feature>
<name>A0A8T2PYU2_CERRI</name>
<comment type="caution">
    <text evidence="2">The sequence shown here is derived from an EMBL/GenBank/DDBJ whole genome shotgun (WGS) entry which is preliminary data.</text>
</comment>
<accession>A0A8T2PYU2</accession>
<reference evidence="2" key="1">
    <citation type="submission" date="2021-08" db="EMBL/GenBank/DDBJ databases">
        <title>WGS assembly of Ceratopteris richardii.</title>
        <authorList>
            <person name="Marchant D.B."/>
            <person name="Chen G."/>
            <person name="Jenkins J."/>
            <person name="Shu S."/>
            <person name="Leebens-Mack J."/>
            <person name="Grimwood J."/>
            <person name="Schmutz J."/>
            <person name="Soltis P."/>
            <person name="Soltis D."/>
            <person name="Chen Z.-H."/>
        </authorList>
    </citation>
    <scope>NUCLEOTIDE SEQUENCE</scope>
    <source>
        <strain evidence="2">Whitten #5841</strain>
        <tissue evidence="2">Leaf</tissue>
    </source>
</reference>